<dbReference type="InParanoid" id="G8YHV0"/>
<feature type="transmembrane region" description="Helical" evidence="2">
    <location>
        <begin position="47"/>
        <end position="65"/>
    </location>
</feature>
<dbReference type="Proteomes" id="UP000005222">
    <property type="component" value="Chromosome G"/>
</dbReference>
<evidence type="ECO:0000313" key="3">
    <source>
        <dbReference type="EMBL" id="CCE80237.1"/>
    </source>
</evidence>
<organism evidence="4 5">
    <name type="scientific">Pichia sorbitophila (strain ATCC MYA-4447 / BCRC 22081 / CBS 7064 / NBRC 10061 / NRRL Y-12695)</name>
    <name type="common">Hybrid yeast</name>
    <dbReference type="NCBI Taxonomy" id="559304"/>
    <lineage>
        <taxon>Eukaryota</taxon>
        <taxon>Fungi</taxon>
        <taxon>Dikarya</taxon>
        <taxon>Ascomycota</taxon>
        <taxon>Saccharomycotina</taxon>
        <taxon>Pichiomycetes</taxon>
        <taxon>Debaryomycetaceae</taxon>
        <taxon>Millerozyma</taxon>
    </lineage>
</organism>
<evidence type="ECO:0000256" key="1">
    <source>
        <dbReference type="SAM" id="MobiDB-lite"/>
    </source>
</evidence>
<evidence type="ECO:0000313" key="4">
    <source>
        <dbReference type="EMBL" id="CCE81002.1"/>
    </source>
</evidence>
<feature type="transmembrane region" description="Helical" evidence="2">
    <location>
        <begin position="20"/>
        <end position="40"/>
    </location>
</feature>
<proteinExistence type="predicted"/>
<keyword evidence="2" id="KW-0812">Transmembrane</keyword>
<dbReference type="EMBL" id="FO082052">
    <property type="protein sequence ID" value="CCE81002.1"/>
    <property type="molecule type" value="Genomic_DNA"/>
</dbReference>
<dbReference type="EMBL" id="FO082053">
    <property type="protein sequence ID" value="CCE80237.1"/>
    <property type="molecule type" value="Genomic_DNA"/>
</dbReference>
<reference evidence="5" key="2">
    <citation type="journal article" date="2012" name="G3 (Bethesda)">
        <title>Pichia sorbitophila, an interspecies yeast hybrid reveals early steps of genome resolution following polyploidization.</title>
        <authorList>
            <person name="Leh Louis V."/>
            <person name="Despons L."/>
            <person name="Friedrich A."/>
            <person name="Martin T."/>
            <person name="Durrens P."/>
            <person name="Casaregola S."/>
            <person name="Neuveglise C."/>
            <person name="Fairhead C."/>
            <person name="Marck C."/>
            <person name="Cruz J.A."/>
            <person name="Straub M.L."/>
            <person name="Kugler V."/>
            <person name="Sacerdot C."/>
            <person name="Uzunov Z."/>
            <person name="Thierry A."/>
            <person name="Weiss S."/>
            <person name="Bleykasten C."/>
            <person name="De Montigny J."/>
            <person name="Jacques N."/>
            <person name="Jung P."/>
            <person name="Lemaire M."/>
            <person name="Mallet S."/>
            <person name="Morel G."/>
            <person name="Richard G.F."/>
            <person name="Sarkar A."/>
            <person name="Savel G."/>
            <person name="Schacherer J."/>
            <person name="Seret M.L."/>
            <person name="Talla E."/>
            <person name="Samson G."/>
            <person name="Jubin C."/>
            <person name="Poulain J."/>
            <person name="Vacherie B."/>
            <person name="Barbe V."/>
            <person name="Pelletier E."/>
            <person name="Sherman D.J."/>
            <person name="Westhof E."/>
            <person name="Weissenbach J."/>
            <person name="Baret P.V."/>
            <person name="Wincker P."/>
            <person name="Gaillardin C."/>
            <person name="Dujon B."/>
            <person name="Souciet J.L."/>
        </authorList>
    </citation>
    <scope>NUCLEOTIDE SEQUENCE [LARGE SCALE GENOMIC DNA]</scope>
    <source>
        <strain evidence="5">ATCC MYA-4447 / BCRC 22081 / CBS 7064 / NBRC 10061 / NRRL Y-12695</strain>
    </source>
</reference>
<dbReference type="eggNOG" id="ENOG502S6V3">
    <property type="taxonomic scope" value="Eukaryota"/>
</dbReference>
<gene>
    <name evidence="4" type="primary">Piso0_003340</name>
    <name evidence="3" type="ORF">GNLVRS01_PISO0G10170g</name>
    <name evidence="4" type="ORF">GNLVRS01_PISO0H10171g</name>
</gene>
<accession>G8YHV0</accession>
<reference evidence="4" key="1">
    <citation type="submission" date="2011-10" db="EMBL/GenBank/DDBJ databases">
        <authorList>
            <person name="Genoscope - CEA"/>
        </authorList>
    </citation>
    <scope>NUCLEOTIDE SEQUENCE</scope>
</reference>
<keyword evidence="2" id="KW-1133">Transmembrane helix</keyword>
<keyword evidence="5" id="KW-1185">Reference proteome</keyword>
<dbReference type="Pfam" id="PF08636">
    <property type="entry name" value="Pkr1"/>
    <property type="match status" value="1"/>
</dbReference>
<dbReference type="PANTHER" id="PTHR28251:SF1">
    <property type="entry name" value="V-TYPE ATPASE ASSEMBLY FACTOR PKR1"/>
    <property type="match status" value="1"/>
</dbReference>
<dbReference type="HOGENOM" id="CLU_068499_1_0_1"/>
<name>G8YHV0_PICSO</name>
<dbReference type="GO" id="GO:0005789">
    <property type="term" value="C:endoplasmic reticulum membrane"/>
    <property type="evidence" value="ECO:0007669"/>
    <property type="project" value="TreeGrafter"/>
</dbReference>
<evidence type="ECO:0000313" key="5">
    <source>
        <dbReference type="Proteomes" id="UP000005222"/>
    </source>
</evidence>
<dbReference type="PANTHER" id="PTHR28251">
    <property type="entry name" value="V-TYPE ATPASE ASSEMBLY FACTOR PKR1"/>
    <property type="match status" value="1"/>
</dbReference>
<dbReference type="OrthoDB" id="9626941at2759"/>
<sequence>MSFIQELWDSVFTPGTSPALIKATHASFVLLILSLITLIFMTRSIHFINLLVISVCLYAAVIWFIEELKKAKLKSNEELATEGDSSPDSTQPEKSGQEEKKGEESKANSTGNETRKTPLKRKA</sequence>
<feature type="region of interest" description="Disordered" evidence="1">
    <location>
        <begin position="76"/>
        <end position="123"/>
    </location>
</feature>
<feature type="compositionally biased region" description="Polar residues" evidence="1">
    <location>
        <begin position="83"/>
        <end position="92"/>
    </location>
</feature>
<dbReference type="AlphaFoldDB" id="G8YHV0"/>
<protein>
    <submittedName>
        <fullName evidence="4">Piso0_003340 protein</fullName>
    </submittedName>
</protein>
<dbReference type="Proteomes" id="UP000005222">
    <property type="component" value="Chromosome H"/>
</dbReference>
<evidence type="ECO:0000256" key="2">
    <source>
        <dbReference type="SAM" id="Phobius"/>
    </source>
</evidence>
<dbReference type="STRING" id="559304.G8YHV0"/>
<dbReference type="GO" id="GO:0070072">
    <property type="term" value="P:vacuolar proton-transporting V-type ATPase complex assembly"/>
    <property type="evidence" value="ECO:0007669"/>
    <property type="project" value="InterPro"/>
</dbReference>
<feature type="compositionally biased region" description="Basic and acidic residues" evidence="1">
    <location>
        <begin position="95"/>
        <end position="106"/>
    </location>
</feature>
<dbReference type="InterPro" id="IPR013945">
    <property type="entry name" value="Pkr1"/>
</dbReference>
<keyword evidence="2" id="KW-0472">Membrane</keyword>
<dbReference type="FunCoup" id="G8YHV0">
    <property type="interactions" value="47"/>
</dbReference>